<sequence length="238" mass="25525">MQRPIGLIGAMAEEIALFLEEMEIEATRELADITYTTGRLNETEVVVCQSGVGKVNAAVCTQNLIREYGVEAVIFTGVAGALDPSLDIGDIVVSTACQQHDVDATALGLPKGTIPFQETSIFKADRKWIRLAEEAAAGWTGGKVLKGKILSGDQFIANADAVRALRDSLGGVCVEMEGAAVAHVCHLHRIPYVVIRSMSDRADHSADINFADFAVASARRSNGIVQEMLNRRQAKSAQ</sequence>
<name>A0ABV8JGX4_9BACL</name>
<dbReference type="PANTHER" id="PTHR46832:SF1">
    <property type="entry name" value="5'-METHYLTHIOADENOSINE_S-ADENOSYLHOMOCYSTEINE NUCLEOSIDASE"/>
    <property type="match status" value="1"/>
</dbReference>
<dbReference type="RefSeq" id="WP_380704475.1">
    <property type="nucleotide sequence ID" value="NZ_JBHSAP010000009.1"/>
</dbReference>
<dbReference type="NCBIfam" id="TIGR01704">
    <property type="entry name" value="MTA_SAH-Nsdase"/>
    <property type="match status" value="1"/>
</dbReference>
<evidence type="ECO:0000256" key="1">
    <source>
        <dbReference type="ARBA" id="ARBA00004945"/>
    </source>
</evidence>
<dbReference type="PANTHER" id="PTHR46832">
    <property type="entry name" value="5'-METHYLTHIOADENOSINE/S-ADENOSYLHOMOCYSTEINE NUCLEOSIDASE"/>
    <property type="match status" value="1"/>
</dbReference>
<dbReference type="EC" id="3.2.2.9" evidence="2"/>
<protein>
    <recommendedName>
        <fullName evidence="2">adenosylhomocysteine nucleosidase</fullName>
        <ecNumber evidence="2">3.2.2.9</ecNumber>
    </recommendedName>
</protein>
<keyword evidence="8" id="KW-1185">Reference proteome</keyword>
<evidence type="ECO:0000313" key="8">
    <source>
        <dbReference type="Proteomes" id="UP001595843"/>
    </source>
</evidence>
<keyword evidence="4 7" id="KW-0378">Hydrolase</keyword>
<accession>A0ABV8JGX4</accession>
<dbReference type="NCBIfam" id="NF004079">
    <property type="entry name" value="PRK05584.1"/>
    <property type="match status" value="1"/>
</dbReference>
<comment type="caution">
    <text evidence="7">The sequence shown here is derived from an EMBL/GenBank/DDBJ whole genome shotgun (WGS) entry which is preliminary data.</text>
</comment>
<feature type="domain" description="Nucleoside phosphorylase" evidence="6">
    <location>
        <begin position="4"/>
        <end position="229"/>
    </location>
</feature>
<reference evidence="8" key="1">
    <citation type="journal article" date="2019" name="Int. J. Syst. Evol. Microbiol.">
        <title>The Global Catalogue of Microorganisms (GCM) 10K type strain sequencing project: providing services to taxonomists for standard genome sequencing and annotation.</title>
        <authorList>
            <consortium name="The Broad Institute Genomics Platform"/>
            <consortium name="The Broad Institute Genome Sequencing Center for Infectious Disease"/>
            <person name="Wu L."/>
            <person name="Ma J."/>
        </authorList>
    </citation>
    <scope>NUCLEOTIDE SEQUENCE [LARGE SCALE GENOMIC DNA]</scope>
    <source>
        <strain evidence="8">IBRC-M 10813</strain>
    </source>
</reference>
<dbReference type="SUPFAM" id="SSF53167">
    <property type="entry name" value="Purine and uridine phosphorylases"/>
    <property type="match status" value="1"/>
</dbReference>
<evidence type="ECO:0000259" key="6">
    <source>
        <dbReference type="Pfam" id="PF01048"/>
    </source>
</evidence>
<dbReference type="GO" id="GO:0008782">
    <property type="term" value="F:adenosylhomocysteine nucleosidase activity"/>
    <property type="evidence" value="ECO:0007669"/>
    <property type="project" value="UniProtKB-EC"/>
</dbReference>
<dbReference type="Pfam" id="PF01048">
    <property type="entry name" value="PNP_UDP_1"/>
    <property type="match status" value="1"/>
</dbReference>
<dbReference type="Proteomes" id="UP001595843">
    <property type="component" value="Unassembled WGS sequence"/>
</dbReference>
<dbReference type="InterPro" id="IPR010049">
    <property type="entry name" value="MTA_SAH_Nsdase"/>
</dbReference>
<evidence type="ECO:0000256" key="4">
    <source>
        <dbReference type="ARBA" id="ARBA00022801"/>
    </source>
</evidence>
<dbReference type="EMBL" id="JBHSAP010000009">
    <property type="protein sequence ID" value="MFC4077020.1"/>
    <property type="molecule type" value="Genomic_DNA"/>
</dbReference>
<keyword evidence="5" id="KW-0486">Methionine biosynthesis</keyword>
<evidence type="ECO:0000256" key="2">
    <source>
        <dbReference type="ARBA" id="ARBA00011974"/>
    </source>
</evidence>
<evidence type="ECO:0000313" key="7">
    <source>
        <dbReference type="EMBL" id="MFC4077020.1"/>
    </source>
</evidence>
<evidence type="ECO:0000256" key="3">
    <source>
        <dbReference type="ARBA" id="ARBA00022605"/>
    </source>
</evidence>
<dbReference type="InterPro" id="IPR000845">
    <property type="entry name" value="Nucleoside_phosphorylase_d"/>
</dbReference>
<keyword evidence="7" id="KW-0326">Glycosidase</keyword>
<organism evidence="7 8">
    <name type="scientific">Salinithrix halophila</name>
    <dbReference type="NCBI Taxonomy" id="1485204"/>
    <lineage>
        <taxon>Bacteria</taxon>
        <taxon>Bacillati</taxon>
        <taxon>Bacillota</taxon>
        <taxon>Bacilli</taxon>
        <taxon>Bacillales</taxon>
        <taxon>Thermoactinomycetaceae</taxon>
        <taxon>Salinithrix</taxon>
    </lineage>
</organism>
<comment type="pathway">
    <text evidence="1">Amino-acid biosynthesis; L-methionine biosynthesis via salvage pathway; S-methyl-5-thio-alpha-D-ribose 1-phosphate from S-methyl-5'-thioadenosine (hydrolase route): step 1/2.</text>
</comment>
<dbReference type="InterPro" id="IPR035994">
    <property type="entry name" value="Nucleoside_phosphorylase_sf"/>
</dbReference>
<gene>
    <name evidence="7" type="ORF">ACFOUO_09355</name>
</gene>
<dbReference type="Gene3D" id="3.40.50.1580">
    <property type="entry name" value="Nucleoside phosphorylase domain"/>
    <property type="match status" value="1"/>
</dbReference>
<dbReference type="CDD" id="cd09008">
    <property type="entry name" value="MTAN"/>
    <property type="match status" value="1"/>
</dbReference>
<proteinExistence type="predicted"/>
<keyword evidence="3" id="KW-0028">Amino-acid biosynthesis</keyword>
<evidence type="ECO:0000256" key="5">
    <source>
        <dbReference type="ARBA" id="ARBA00023167"/>
    </source>
</evidence>